<reference evidence="5" key="1">
    <citation type="journal article" date="2021" name="ISME J.">
        <title>Mercury methylation by metabolically versatile and cosmopolitan marine bacteria.</title>
        <authorList>
            <person name="Lin H."/>
            <person name="Ascher D.B."/>
            <person name="Myung Y."/>
            <person name="Lamborg C.H."/>
            <person name="Hallam S.J."/>
            <person name="Gionfriddo C.M."/>
            <person name="Holt K.E."/>
            <person name="Moreau J.W."/>
        </authorList>
    </citation>
    <scope>NUCLEOTIDE SEQUENCE</scope>
    <source>
        <strain evidence="5">SI075_bin30</strain>
    </source>
</reference>
<dbReference type="EMBL" id="JABJNZ010000050">
    <property type="protein sequence ID" value="MBT4870673.1"/>
    <property type="molecule type" value="Genomic_DNA"/>
</dbReference>
<accession>A0A8T5GF83</accession>
<comment type="similarity">
    <text evidence="3">Belongs to the acylphosphatase family.</text>
</comment>
<dbReference type="Pfam" id="PF00708">
    <property type="entry name" value="Acylphosphatase"/>
    <property type="match status" value="1"/>
</dbReference>
<evidence type="ECO:0000313" key="6">
    <source>
        <dbReference type="Proteomes" id="UP000722459"/>
    </source>
</evidence>
<dbReference type="PROSITE" id="PS51160">
    <property type="entry name" value="ACYLPHOSPHATASE_3"/>
    <property type="match status" value="1"/>
</dbReference>
<evidence type="ECO:0000313" key="5">
    <source>
        <dbReference type="EMBL" id="MBT4870673.1"/>
    </source>
</evidence>
<dbReference type="InterPro" id="IPR017968">
    <property type="entry name" value="Acylphosphatase_CS"/>
</dbReference>
<dbReference type="PROSITE" id="PS00150">
    <property type="entry name" value="ACYLPHOSPHATASE_1"/>
    <property type="match status" value="1"/>
</dbReference>
<feature type="active site" evidence="1">
    <location>
        <position position="17"/>
    </location>
</feature>
<evidence type="ECO:0000256" key="2">
    <source>
        <dbReference type="RuleBase" id="RU000553"/>
    </source>
</evidence>
<dbReference type="PRINTS" id="PR00112">
    <property type="entry name" value="ACYLPHPHTASE"/>
</dbReference>
<name>A0A8T5GF83_9ARCH</name>
<dbReference type="GO" id="GO:0003998">
    <property type="term" value="F:acylphosphatase activity"/>
    <property type="evidence" value="ECO:0007669"/>
    <property type="project" value="UniProtKB-EC"/>
</dbReference>
<dbReference type="AlphaFoldDB" id="A0A8T5GF83"/>
<dbReference type="InterPro" id="IPR036046">
    <property type="entry name" value="Acylphosphatase-like_dom_sf"/>
</dbReference>
<comment type="catalytic activity">
    <reaction evidence="1 2">
        <text>an acyl phosphate + H2O = a carboxylate + phosphate + H(+)</text>
        <dbReference type="Rhea" id="RHEA:14965"/>
        <dbReference type="ChEBI" id="CHEBI:15377"/>
        <dbReference type="ChEBI" id="CHEBI:15378"/>
        <dbReference type="ChEBI" id="CHEBI:29067"/>
        <dbReference type="ChEBI" id="CHEBI:43474"/>
        <dbReference type="ChEBI" id="CHEBI:59918"/>
        <dbReference type="EC" id="3.6.1.7"/>
    </reaction>
</comment>
<proteinExistence type="inferred from homology"/>
<protein>
    <recommendedName>
        <fullName evidence="1 2">Acylphosphatase</fullName>
        <ecNumber evidence="1 2">3.6.1.7</ecNumber>
    </recommendedName>
</protein>
<dbReference type="EC" id="3.6.1.7" evidence="1 2"/>
<dbReference type="Proteomes" id="UP000722459">
    <property type="component" value="Unassembled WGS sequence"/>
</dbReference>
<organism evidence="5 6">
    <name type="scientific">Candidatus Iainarchaeum sp</name>
    <dbReference type="NCBI Taxonomy" id="3101447"/>
    <lineage>
        <taxon>Archaea</taxon>
        <taxon>Candidatus Iainarchaeota</taxon>
        <taxon>Candidatus Iainarchaeia</taxon>
        <taxon>Candidatus Iainarchaeales</taxon>
        <taxon>Candidatus Iainarchaeaceae</taxon>
        <taxon>Candidatus Iainarchaeum</taxon>
    </lineage>
</organism>
<dbReference type="PROSITE" id="PS00151">
    <property type="entry name" value="ACYLPHOSPHATASE_2"/>
    <property type="match status" value="1"/>
</dbReference>
<feature type="domain" description="Acylphosphatase-like" evidence="4">
    <location>
        <begin position="2"/>
        <end position="89"/>
    </location>
</feature>
<evidence type="ECO:0000256" key="3">
    <source>
        <dbReference type="RuleBase" id="RU004168"/>
    </source>
</evidence>
<sequence>MQLHIIVKGRVQGVCFRYNVKKVAESLGIDGWVKNISDGDVEALFEGSEIKLIEMLTFVNKGPFGSRVTKIKENWKDKENEFEDFRIKY</sequence>
<dbReference type="SUPFAM" id="SSF54975">
    <property type="entry name" value="Acylphosphatase/BLUF domain-like"/>
    <property type="match status" value="1"/>
</dbReference>
<gene>
    <name evidence="5" type="ORF">HON47_03810</name>
</gene>
<comment type="caution">
    <text evidence="5">The sequence shown here is derived from an EMBL/GenBank/DDBJ whole genome shotgun (WGS) entry which is preliminary data.</text>
</comment>
<dbReference type="Gene3D" id="3.30.70.100">
    <property type="match status" value="1"/>
</dbReference>
<evidence type="ECO:0000256" key="1">
    <source>
        <dbReference type="PROSITE-ProRule" id="PRU00520"/>
    </source>
</evidence>
<evidence type="ECO:0000259" key="4">
    <source>
        <dbReference type="PROSITE" id="PS51160"/>
    </source>
</evidence>
<dbReference type="PANTHER" id="PTHR47268">
    <property type="entry name" value="ACYLPHOSPHATASE"/>
    <property type="match status" value="1"/>
</dbReference>
<dbReference type="PANTHER" id="PTHR47268:SF4">
    <property type="entry name" value="ACYLPHOSPHATASE"/>
    <property type="match status" value="1"/>
</dbReference>
<keyword evidence="1 2" id="KW-0378">Hydrolase</keyword>
<feature type="active site" evidence="1">
    <location>
        <position position="35"/>
    </location>
</feature>
<dbReference type="InterPro" id="IPR001792">
    <property type="entry name" value="Acylphosphatase-like_dom"/>
</dbReference>
<dbReference type="InterPro" id="IPR020456">
    <property type="entry name" value="Acylphosphatase"/>
</dbReference>